<evidence type="ECO:0000313" key="2">
    <source>
        <dbReference type="Proteomes" id="UP000265520"/>
    </source>
</evidence>
<proteinExistence type="predicted"/>
<accession>A0A392U6A2</accession>
<reference evidence="1 2" key="1">
    <citation type="journal article" date="2018" name="Front. Plant Sci.">
        <title>Red Clover (Trifolium pratense) and Zigzag Clover (T. medium) - A Picture of Genomic Similarities and Differences.</title>
        <authorList>
            <person name="Dluhosova J."/>
            <person name="Istvanek J."/>
            <person name="Nedelnik J."/>
            <person name="Repkova J."/>
        </authorList>
    </citation>
    <scope>NUCLEOTIDE SEQUENCE [LARGE SCALE GENOMIC DNA]</scope>
    <source>
        <strain evidence="2">cv. 10/8</strain>
        <tissue evidence="1">Leaf</tissue>
    </source>
</reference>
<sequence length="64" mass="6741">MSTALIPKPQASVSKINLSLKFRRPKTGASDIAFFSPSKAVCASSYQLKASRLRSAVNGAANEA</sequence>
<dbReference type="AlphaFoldDB" id="A0A392U6A2"/>
<protein>
    <submittedName>
        <fullName evidence="1">Uncharacterized protein</fullName>
    </submittedName>
</protein>
<evidence type="ECO:0000313" key="1">
    <source>
        <dbReference type="EMBL" id="MCI69023.1"/>
    </source>
</evidence>
<organism evidence="1 2">
    <name type="scientific">Trifolium medium</name>
    <dbReference type="NCBI Taxonomy" id="97028"/>
    <lineage>
        <taxon>Eukaryota</taxon>
        <taxon>Viridiplantae</taxon>
        <taxon>Streptophyta</taxon>
        <taxon>Embryophyta</taxon>
        <taxon>Tracheophyta</taxon>
        <taxon>Spermatophyta</taxon>
        <taxon>Magnoliopsida</taxon>
        <taxon>eudicotyledons</taxon>
        <taxon>Gunneridae</taxon>
        <taxon>Pentapetalae</taxon>
        <taxon>rosids</taxon>
        <taxon>fabids</taxon>
        <taxon>Fabales</taxon>
        <taxon>Fabaceae</taxon>
        <taxon>Papilionoideae</taxon>
        <taxon>50 kb inversion clade</taxon>
        <taxon>NPAAA clade</taxon>
        <taxon>Hologalegina</taxon>
        <taxon>IRL clade</taxon>
        <taxon>Trifolieae</taxon>
        <taxon>Trifolium</taxon>
    </lineage>
</organism>
<name>A0A392U6A2_9FABA</name>
<comment type="caution">
    <text evidence="1">The sequence shown here is derived from an EMBL/GenBank/DDBJ whole genome shotgun (WGS) entry which is preliminary data.</text>
</comment>
<keyword evidence="2" id="KW-1185">Reference proteome</keyword>
<dbReference type="Proteomes" id="UP000265520">
    <property type="component" value="Unassembled WGS sequence"/>
</dbReference>
<dbReference type="EMBL" id="LXQA010747629">
    <property type="protein sequence ID" value="MCI69023.1"/>
    <property type="molecule type" value="Genomic_DNA"/>
</dbReference>